<keyword evidence="4" id="KW-1185">Reference proteome</keyword>
<evidence type="ECO:0000259" key="2">
    <source>
        <dbReference type="Pfam" id="PF26013"/>
    </source>
</evidence>
<reference evidence="3 4" key="1">
    <citation type="journal article" date="2018" name="IMA Fungus">
        <title>IMA Genome-F 9: Draft genome sequence of Annulohypoxylon stygium, Aspergillus mulundensis, Berkeleyomyces basicola (syn. Thielaviopsis basicola), Ceratocystis smalleyi, two Cercospora beticola strains, Coleophoma cylindrospora, Fusarium fracticaudum, Phialophora cf. hyalina, and Morchella septimelata.</title>
        <authorList>
            <person name="Wingfield B.D."/>
            <person name="Bills G.F."/>
            <person name="Dong Y."/>
            <person name="Huang W."/>
            <person name="Nel W.J."/>
            <person name="Swalarsk-Parry B.S."/>
            <person name="Vaghefi N."/>
            <person name="Wilken P.M."/>
            <person name="An Z."/>
            <person name="de Beer Z.W."/>
            <person name="De Vos L."/>
            <person name="Chen L."/>
            <person name="Duong T.A."/>
            <person name="Gao Y."/>
            <person name="Hammerbacher A."/>
            <person name="Kikkert J.R."/>
            <person name="Li Y."/>
            <person name="Li H."/>
            <person name="Li K."/>
            <person name="Li Q."/>
            <person name="Liu X."/>
            <person name="Ma X."/>
            <person name="Naidoo K."/>
            <person name="Pethybridge S.J."/>
            <person name="Sun J."/>
            <person name="Steenkamp E.T."/>
            <person name="van der Nest M.A."/>
            <person name="van Wyk S."/>
            <person name="Wingfield M.J."/>
            <person name="Xiong C."/>
            <person name="Yue Q."/>
            <person name="Zhang X."/>
        </authorList>
    </citation>
    <scope>NUCLEOTIDE SEQUENCE [LARGE SCALE GENOMIC DNA]</scope>
    <source>
        <strain evidence="3 4">BP5796</strain>
    </source>
</reference>
<feature type="compositionally biased region" description="Polar residues" evidence="1">
    <location>
        <begin position="736"/>
        <end position="745"/>
    </location>
</feature>
<gene>
    <name evidence="3" type="ORF">BP5796_11662</name>
</gene>
<dbReference type="OrthoDB" id="4114825at2759"/>
<proteinExistence type="predicted"/>
<feature type="compositionally biased region" description="Polar residues" evidence="1">
    <location>
        <begin position="613"/>
        <end position="632"/>
    </location>
</feature>
<dbReference type="Proteomes" id="UP000256328">
    <property type="component" value="Unassembled WGS sequence"/>
</dbReference>
<feature type="compositionally biased region" description="Polar residues" evidence="1">
    <location>
        <begin position="760"/>
        <end position="778"/>
    </location>
</feature>
<evidence type="ECO:0000256" key="1">
    <source>
        <dbReference type="SAM" id="MobiDB-lite"/>
    </source>
</evidence>
<dbReference type="EMBL" id="PDLN01000019">
    <property type="protein sequence ID" value="RDW60056.1"/>
    <property type="molecule type" value="Genomic_DNA"/>
</dbReference>
<evidence type="ECO:0000313" key="3">
    <source>
        <dbReference type="EMBL" id="RDW60056.1"/>
    </source>
</evidence>
<organism evidence="3 4">
    <name type="scientific">Coleophoma crateriformis</name>
    <dbReference type="NCBI Taxonomy" id="565419"/>
    <lineage>
        <taxon>Eukaryota</taxon>
        <taxon>Fungi</taxon>
        <taxon>Dikarya</taxon>
        <taxon>Ascomycota</taxon>
        <taxon>Pezizomycotina</taxon>
        <taxon>Leotiomycetes</taxon>
        <taxon>Helotiales</taxon>
        <taxon>Dermateaceae</taxon>
        <taxon>Coleophoma</taxon>
    </lineage>
</organism>
<feature type="region of interest" description="Disordered" evidence="1">
    <location>
        <begin position="66"/>
        <end position="85"/>
    </location>
</feature>
<dbReference type="AlphaFoldDB" id="A0A3D8QDZ0"/>
<dbReference type="PANTHER" id="PTHR39601">
    <property type="entry name" value="CHORIOGENIN HMINOR"/>
    <property type="match status" value="1"/>
</dbReference>
<feature type="region of interest" description="Disordered" evidence="1">
    <location>
        <begin position="610"/>
        <end position="638"/>
    </location>
</feature>
<sequence>MSAGMDFEGEQLSRSIALTMTGRVALPALSAPSPSLRMQNSIPALSSKMLCKKDICLYSGMSDRERGWKHRSNSKSNSTLSAMHSPAKDLSIKRWDGTSRSSTDWDGLRRDPELWFPRGNCYVHLYAHGQSRRGPAFRIPYETIIAADCLPLLDNFLVESSIDSPISETSSYGVDDDDMEDRVFDLYIPAPRTIQNGQAMLYHMATRNFFAWVCGKSVVGSHLGDALIGLLNSMEEWRTPGQDNVQDIVTYMDEEGYADLNSQPDHALAILHFAEHFRFKDLYIDAFSHCVGMYDSLIYSSEYESLSRVSRALISRSKIEMDLRLDNCGRKLSTFLHDELAYANRGFSPEAREHLDRFRSFLQAFYVAKVGYYPPTSINNNSDAFPKNVFDIMCTDFENLYEYLADTQYSPTFAMPLSGTDVQRNIAVFDARHKHSKLPYSVPLLPEIEEPVKSRSRRMSWVPGKADKMKLDARLVAFSALNRATNRGEEDIHASGLVRAYREFEKQCVFSHCKIDKIDKNSILEGRKVRWIAIYTILQTLLSASRVPEQVRDAQHVPYNLCVQTAGCPPWNDKPRPQAEVSQRRESLPAHIIRQSLLSFIPDDVQPVLRPSTAKQSRPSTAKPNRPQTAKQSETHMTFEDFFKTKPARTLSMSSISTSVTGISTVRRALNSLGNMPELAHPKPQRASHHEILVDGYGNGINISNHNDVIPTAIMEEEEQERTLPQREPSPPRTLSFDSDYSTCEASRWSMSEAPERTESPGTSVESPTGSRRNSGDNASVKDFLDRLNIGELRRVSSSIYSNDEHSEAVLQPQPLQVKGKTTNELPKLKSKFNIDWSDEKDDDFNEGLLDYLAASG</sequence>
<dbReference type="PANTHER" id="PTHR39601:SF1">
    <property type="entry name" value="CHORIOGENIN HMINOR"/>
    <property type="match status" value="1"/>
</dbReference>
<comment type="caution">
    <text evidence="3">The sequence shown here is derived from an EMBL/GenBank/DDBJ whole genome shotgun (WGS) entry which is preliminary data.</text>
</comment>
<accession>A0A3D8QDZ0</accession>
<name>A0A3D8QDZ0_9HELO</name>
<dbReference type="InterPro" id="IPR058317">
    <property type="entry name" value="DUF8004"/>
</dbReference>
<evidence type="ECO:0000313" key="4">
    <source>
        <dbReference type="Proteomes" id="UP000256328"/>
    </source>
</evidence>
<feature type="region of interest" description="Disordered" evidence="1">
    <location>
        <begin position="718"/>
        <end position="780"/>
    </location>
</feature>
<dbReference type="Pfam" id="PF26013">
    <property type="entry name" value="DUF8004"/>
    <property type="match status" value="1"/>
</dbReference>
<protein>
    <recommendedName>
        <fullName evidence="2">DUF8004 domain-containing protein</fullName>
    </recommendedName>
</protein>
<feature type="domain" description="DUF8004" evidence="2">
    <location>
        <begin position="246"/>
        <end position="336"/>
    </location>
</feature>